<gene>
    <name evidence="1" type="ORF">EOD42_24325</name>
</gene>
<accession>A0A437LXA5</accession>
<dbReference type="EMBL" id="SACL01000015">
    <property type="protein sequence ID" value="RVT90016.1"/>
    <property type="molecule type" value="Genomic_DNA"/>
</dbReference>
<keyword evidence="2" id="KW-1185">Reference proteome</keyword>
<dbReference type="Gene3D" id="2.60.120.620">
    <property type="entry name" value="q2cbj1_9rhob like domain"/>
    <property type="match status" value="1"/>
</dbReference>
<dbReference type="AlphaFoldDB" id="A0A437LXA5"/>
<comment type="caution">
    <text evidence="1">The sequence shown here is derived from an EMBL/GenBank/DDBJ whole genome shotgun (WGS) entry which is preliminary data.</text>
</comment>
<protein>
    <submittedName>
        <fullName evidence="1">Phytanoyl-CoA dioxygenase</fullName>
    </submittedName>
</protein>
<name>A0A437LXA5_9PROT</name>
<reference evidence="1 2" key="1">
    <citation type="submission" date="2019-01" db="EMBL/GenBank/DDBJ databases">
        <authorList>
            <person name="Chen W.-M."/>
        </authorList>
    </citation>
    <scope>NUCLEOTIDE SEQUENCE [LARGE SCALE GENOMIC DNA]</scope>
    <source>
        <strain evidence="1 2">CCP-6</strain>
    </source>
</reference>
<dbReference type="GO" id="GO:0016706">
    <property type="term" value="F:2-oxoglutarate-dependent dioxygenase activity"/>
    <property type="evidence" value="ECO:0007669"/>
    <property type="project" value="UniProtKB-ARBA"/>
</dbReference>
<proteinExistence type="predicted"/>
<dbReference type="OrthoDB" id="547161at2"/>
<dbReference type="SUPFAM" id="SSF51197">
    <property type="entry name" value="Clavaminate synthase-like"/>
    <property type="match status" value="1"/>
</dbReference>
<organism evidence="1 2">
    <name type="scientific">Rhodovarius crocodyli</name>
    <dbReference type="NCBI Taxonomy" id="1979269"/>
    <lineage>
        <taxon>Bacteria</taxon>
        <taxon>Pseudomonadati</taxon>
        <taxon>Pseudomonadota</taxon>
        <taxon>Alphaproteobacteria</taxon>
        <taxon>Acetobacterales</taxon>
        <taxon>Roseomonadaceae</taxon>
        <taxon>Rhodovarius</taxon>
    </lineage>
</organism>
<dbReference type="RefSeq" id="WP_127790198.1">
    <property type="nucleotide sequence ID" value="NZ_SACL01000015.1"/>
</dbReference>
<dbReference type="InterPro" id="IPR008775">
    <property type="entry name" value="Phytyl_CoA_dOase-like"/>
</dbReference>
<evidence type="ECO:0000313" key="1">
    <source>
        <dbReference type="EMBL" id="RVT90016.1"/>
    </source>
</evidence>
<evidence type="ECO:0000313" key="2">
    <source>
        <dbReference type="Proteomes" id="UP000282957"/>
    </source>
</evidence>
<keyword evidence="1" id="KW-0223">Dioxygenase</keyword>
<keyword evidence="1" id="KW-0560">Oxidoreductase</keyword>
<dbReference type="Pfam" id="PF05721">
    <property type="entry name" value="PhyH"/>
    <property type="match status" value="1"/>
</dbReference>
<sequence>MLPLRQWPLLPLHAAALATGAKSFENNPLIGSARLNRWGLHMARRRIALRLAELRRRAMADYLSPDDREAFLRDGYLIKRDFLPAAAFQAMREELFAARIEAREFIDGYSLTRLIPLDAQTLPRLPATTAALEHPQYRALHDYIGSFRLQPYRFVQTIYSNFRAAEPDVQSDYHMDTFHPTVKSWLFVEDVAEEEAGFTYVPGSHMPTQRHLEWEQALSIRAAHAEDRSTREGSLRIEPEEIAALGYRTPVKFSAPANTLVIADTSGFHRRGVTDARTRRIAIWSYARGNPFRPWAGGDVLGATGLDKRAVRLFWSAQDALKRARGKTGGWRWVGERSPVDPPMEAADPA</sequence>
<dbReference type="Proteomes" id="UP000282957">
    <property type="component" value="Unassembled WGS sequence"/>
</dbReference>